<evidence type="ECO:0000256" key="11">
    <source>
        <dbReference type="ARBA" id="ARBA00022840"/>
    </source>
</evidence>
<evidence type="ECO:0000256" key="5">
    <source>
        <dbReference type="ARBA" id="ARBA00012055"/>
    </source>
</evidence>
<dbReference type="AlphaFoldDB" id="A0A9D1G0H1"/>
<dbReference type="Gene3D" id="3.40.50.450">
    <property type="match status" value="1"/>
</dbReference>
<sequence length="350" mass="37833">MQRIAVMTSGGDAPGMNAAVRAVVRAAIHYDMSVVGFKRGYNGMLMRSRDTHDDFDIMTRKSVSDKIHRGGTFLMTARCLDFHKPECQKQVIQNMHLLGVEGVIGIGGDGTFAGLKALADQGFPTIGIPGTIDNDLEYTDFTIGFDTALNTACECINRVRETSDSHERASLITVMGRNCGDIAVHTALACGAEYVMVPEAPWSIEEIAERIKWGVLNGKRSTILVMAEGAFASLTSDVKAICEAHESLKDIATDTMTGFKLASIIEALSGQETRATVLGYIQRGGSPSAQDRILGSRFGARAVELLKEDTYGRAIGIRENRIIDVPFSEAVGHPQPLNRPLMDLVGILGK</sequence>
<reference evidence="17" key="1">
    <citation type="submission" date="2020-10" db="EMBL/GenBank/DDBJ databases">
        <authorList>
            <person name="Gilroy R."/>
        </authorList>
    </citation>
    <scope>NUCLEOTIDE SEQUENCE</scope>
    <source>
        <strain evidence="17">13766</strain>
    </source>
</reference>
<comment type="caution">
    <text evidence="17">The sequence shown here is derived from an EMBL/GenBank/DDBJ whole genome shotgun (WGS) entry which is preliminary data.</text>
</comment>
<comment type="catalytic activity">
    <reaction evidence="15">
        <text>beta-D-fructose 6-phosphate + ATP = beta-D-fructose 1,6-bisphosphate + ADP + H(+)</text>
        <dbReference type="Rhea" id="RHEA:16109"/>
        <dbReference type="ChEBI" id="CHEBI:15378"/>
        <dbReference type="ChEBI" id="CHEBI:30616"/>
        <dbReference type="ChEBI" id="CHEBI:32966"/>
        <dbReference type="ChEBI" id="CHEBI:57634"/>
        <dbReference type="ChEBI" id="CHEBI:456216"/>
        <dbReference type="EC" id="2.7.1.11"/>
    </reaction>
</comment>
<evidence type="ECO:0000313" key="18">
    <source>
        <dbReference type="Proteomes" id="UP000824140"/>
    </source>
</evidence>
<dbReference type="GO" id="GO:0006002">
    <property type="term" value="P:fructose 6-phosphate metabolic process"/>
    <property type="evidence" value="ECO:0007669"/>
    <property type="project" value="InterPro"/>
</dbReference>
<dbReference type="Proteomes" id="UP000824140">
    <property type="component" value="Unassembled WGS sequence"/>
</dbReference>
<evidence type="ECO:0000256" key="13">
    <source>
        <dbReference type="ARBA" id="ARBA00023152"/>
    </source>
</evidence>
<keyword evidence="10" id="KW-0418">Kinase</keyword>
<keyword evidence="8" id="KW-0479">Metal-binding</keyword>
<dbReference type="EC" id="2.7.1.11" evidence="5"/>
<dbReference type="PANTHER" id="PTHR13697:SF4">
    <property type="entry name" value="ATP-DEPENDENT 6-PHOSPHOFRUCTOKINASE"/>
    <property type="match status" value="1"/>
</dbReference>
<evidence type="ECO:0000256" key="12">
    <source>
        <dbReference type="ARBA" id="ARBA00022842"/>
    </source>
</evidence>
<reference evidence="17" key="2">
    <citation type="journal article" date="2021" name="PeerJ">
        <title>Extensive microbial diversity within the chicken gut microbiome revealed by metagenomics and culture.</title>
        <authorList>
            <person name="Gilroy R."/>
            <person name="Ravi A."/>
            <person name="Getino M."/>
            <person name="Pursley I."/>
            <person name="Horton D.L."/>
            <person name="Alikhan N.F."/>
            <person name="Baker D."/>
            <person name="Gharbi K."/>
            <person name="Hall N."/>
            <person name="Watson M."/>
            <person name="Adriaenssens E.M."/>
            <person name="Foster-Nyarko E."/>
            <person name="Jarju S."/>
            <person name="Secka A."/>
            <person name="Antonio M."/>
            <person name="Oren A."/>
            <person name="Chaudhuri R.R."/>
            <person name="La Ragione R."/>
            <person name="Hildebrand F."/>
            <person name="Pallen M.J."/>
        </authorList>
    </citation>
    <scope>NUCLEOTIDE SEQUENCE</scope>
    <source>
        <strain evidence="17">13766</strain>
    </source>
</reference>
<accession>A0A9D1G0H1</accession>
<keyword evidence="9" id="KW-0547">Nucleotide-binding</keyword>
<dbReference type="GO" id="GO:0016208">
    <property type="term" value="F:AMP binding"/>
    <property type="evidence" value="ECO:0007669"/>
    <property type="project" value="TreeGrafter"/>
</dbReference>
<gene>
    <name evidence="17" type="ORF">IAA84_07375</name>
</gene>
<evidence type="ECO:0000313" key="17">
    <source>
        <dbReference type="EMBL" id="HIS92814.1"/>
    </source>
</evidence>
<dbReference type="InterPro" id="IPR035966">
    <property type="entry name" value="PKF_sf"/>
</dbReference>
<comment type="similarity">
    <text evidence="14">Belongs to the phosphofructokinase type A (PFKA) family.</text>
</comment>
<keyword evidence="7" id="KW-0808">Transferase</keyword>
<feature type="domain" description="Phosphofructokinase" evidence="16">
    <location>
        <begin position="3"/>
        <end position="306"/>
    </location>
</feature>
<evidence type="ECO:0000256" key="7">
    <source>
        <dbReference type="ARBA" id="ARBA00022679"/>
    </source>
</evidence>
<evidence type="ECO:0000256" key="8">
    <source>
        <dbReference type="ARBA" id="ARBA00022723"/>
    </source>
</evidence>
<dbReference type="EMBL" id="DVJN01000148">
    <property type="protein sequence ID" value="HIS92814.1"/>
    <property type="molecule type" value="Genomic_DNA"/>
</dbReference>
<evidence type="ECO:0000256" key="1">
    <source>
        <dbReference type="ARBA" id="ARBA00001946"/>
    </source>
</evidence>
<evidence type="ECO:0000256" key="10">
    <source>
        <dbReference type="ARBA" id="ARBA00022777"/>
    </source>
</evidence>
<evidence type="ECO:0000256" key="2">
    <source>
        <dbReference type="ARBA" id="ARBA00002659"/>
    </source>
</evidence>
<dbReference type="GO" id="GO:0042802">
    <property type="term" value="F:identical protein binding"/>
    <property type="evidence" value="ECO:0007669"/>
    <property type="project" value="TreeGrafter"/>
</dbReference>
<protein>
    <recommendedName>
        <fullName evidence="5">6-phosphofructokinase</fullName>
        <ecNumber evidence="5">2.7.1.11</ecNumber>
    </recommendedName>
</protein>
<keyword evidence="11" id="KW-0067">ATP-binding</keyword>
<proteinExistence type="inferred from homology"/>
<dbReference type="GO" id="GO:0048029">
    <property type="term" value="F:monosaccharide binding"/>
    <property type="evidence" value="ECO:0007669"/>
    <property type="project" value="TreeGrafter"/>
</dbReference>
<dbReference type="InterPro" id="IPR000023">
    <property type="entry name" value="Phosphofructokinase_dom"/>
</dbReference>
<dbReference type="Gene3D" id="3.40.50.460">
    <property type="entry name" value="Phosphofructokinase domain"/>
    <property type="match status" value="1"/>
</dbReference>
<dbReference type="NCBIfam" id="NF002872">
    <property type="entry name" value="PRK03202.1"/>
    <property type="match status" value="1"/>
</dbReference>
<comment type="subcellular location">
    <subcellularLocation>
        <location evidence="3">Cytoplasm</location>
    </subcellularLocation>
</comment>
<evidence type="ECO:0000256" key="6">
    <source>
        <dbReference type="ARBA" id="ARBA00022490"/>
    </source>
</evidence>
<evidence type="ECO:0000256" key="3">
    <source>
        <dbReference type="ARBA" id="ARBA00004496"/>
    </source>
</evidence>
<dbReference type="GO" id="GO:0046872">
    <property type="term" value="F:metal ion binding"/>
    <property type="evidence" value="ECO:0007669"/>
    <property type="project" value="UniProtKB-KW"/>
</dbReference>
<dbReference type="FunFam" id="3.40.50.460:FF:000002">
    <property type="entry name" value="ATP-dependent 6-phosphofructokinase"/>
    <property type="match status" value="1"/>
</dbReference>
<dbReference type="PRINTS" id="PR00476">
    <property type="entry name" value="PHFRCTKINASE"/>
</dbReference>
<keyword evidence="6" id="KW-0963">Cytoplasm</keyword>
<comment type="function">
    <text evidence="2">Catalyzes the phosphorylation of D-fructose 6-phosphate to fructose 1,6-bisphosphate by ATP, the first committing step of glycolysis.</text>
</comment>
<dbReference type="GO" id="GO:0005945">
    <property type="term" value="C:6-phosphofructokinase complex"/>
    <property type="evidence" value="ECO:0007669"/>
    <property type="project" value="TreeGrafter"/>
</dbReference>
<comment type="pathway">
    <text evidence="4">Carbohydrate degradation; glycolysis; D-glyceraldehyde 3-phosphate and glycerone phosphate from D-glucose: step 3/4.</text>
</comment>
<dbReference type="GO" id="GO:0003872">
    <property type="term" value="F:6-phosphofructokinase activity"/>
    <property type="evidence" value="ECO:0007669"/>
    <property type="project" value="UniProtKB-EC"/>
</dbReference>
<evidence type="ECO:0000256" key="4">
    <source>
        <dbReference type="ARBA" id="ARBA00004679"/>
    </source>
</evidence>
<dbReference type="InterPro" id="IPR022953">
    <property type="entry name" value="ATP_PFK"/>
</dbReference>
<dbReference type="GO" id="GO:0070095">
    <property type="term" value="F:fructose-6-phosphate binding"/>
    <property type="evidence" value="ECO:0007669"/>
    <property type="project" value="TreeGrafter"/>
</dbReference>
<keyword evidence="12" id="KW-0460">Magnesium</keyword>
<dbReference type="SUPFAM" id="SSF53784">
    <property type="entry name" value="Phosphofructokinase"/>
    <property type="match status" value="1"/>
</dbReference>
<evidence type="ECO:0000259" key="16">
    <source>
        <dbReference type="Pfam" id="PF00365"/>
    </source>
</evidence>
<evidence type="ECO:0000256" key="9">
    <source>
        <dbReference type="ARBA" id="ARBA00022741"/>
    </source>
</evidence>
<dbReference type="PANTHER" id="PTHR13697">
    <property type="entry name" value="PHOSPHOFRUCTOKINASE"/>
    <property type="match status" value="1"/>
</dbReference>
<dbReference type="PIRSF" id="PIRSF000532">
    <property type="entry name" value="ATP_PFK_prok"/>
    <property type="match status" value="1"/>
</dbReference>
<dbReference type="GO" id="GO:0005524">
    <property type="term" value="F:ATP binding"/>
    <property type="evidence" value="ECO:0007669"/>
    <property type="project" value="UniProtKB-KW"/>
</dbReference>
<dbReference type="GO" id="GO:0030388">
    <property type="term" value="P:fructose 1,6-bisphosphate metabolic process"/>
    <property type="evidence" value="ECO:0007669"/>
    <property type="project" value="TreeGrafter"/>
</dbReference>
<dbReference type="InterPro" id="IPR012003">
    <property type="entry name" value="ATP_PFK_prok-type"/>
</dbReference>
<keyword evidence="13" id="KW-0324">Glycolysis</keyword>
<dbReference type="GO" id="GO:0061621">
    <property type="term" value="P:canonical glycolysis"/>
    <property type="evidence" value="ECO:0007669"/>
    <property type="project" value="TreeGrafter"/>
</dbReference>
<dbReference type="Pfam" id="PF00365">
    <property type="entry name" value="PFK"/>
    <property type="match status" value="1"/>
</dbReference>
<evidence type="ECO:0000256" key="14">
    <source>
        <dbReference type="ARBA" id="ARBA00038478"/>
    </source>
</evidence>
<organism evidence="17 18">
    <name type="scientific">Candidatus Alectryocaccomicrobium excrementavium</name>
    <dbReference type="NCBI Taxonomy" id="2840668"/>
    <lineage>
        <taxon>Bacteria</taxon>
        <taxon>Bacillati</taxon>
        <taxon>Bacillota</taxon>
        <taxon>Clostridia</taxon>
        <taxon>Candidatus Alectryocaccomicrobium</taxon>
    </lineage>
</organism>
<name>A0A9D1G0H1_9FIRM</name>
<comment type="cofactor">
    <cofactor evidence="1">
        <name>Mg(2+)</name>
        <dbReference type="ChEBI" id="CHEBI:18420"/>
    </cofactor>
</comment>
<evidence type="ECO:0000256" key="15">
    <source>
        <dbReference type="ARBA" id="ARBA00048070"/>
    </source>
</evidence>